<dbReference type="OrthoDB" id="8948367at2759"/>
<evidence type="ECO:0000259" key="2">
    <source>
        <dbReference type="Pfam" id="PF08393"/>
    </source>
</evidence>
<evidence type="ECO:0000313" key="4">
    <source>
        <dbReference type="Proteomes" id="UP000314294"/>
    </source>
</evidence>
<keyword evidence="4" id="KW-1185">Reference proteome</keyword>
<reference evidence="3 4" key="1">
    <citation type="submission" date="2019-03" db="EMBL/GenBank/DDBJ databases">
        <title>First draft genome of Liparis tanakae, snailfish: a comprehensive survey of snailfish specific genes.</title>
        <authorList>
            <person name="Kim W."/>
            <person name="Song I."/>
            <person name="Jeong J.-H."/>
            <person name="Kim D."/>
            <person name="Kim S."/>
            <person name="Ryu S."/>
            <person name="Song J.Y."/>
            <person name="Lee S.K."/>
        </authorList>
    </citation>
    <scope>NUCLEOTIDE SEQUENCE [LARGE SCALE GENOMIC DNA]</scope>
    <source>
        <tissue evidence="3">Muscle</tissue>
    </source>
</reference>
<keyword evidence="1" id="KW-0732">Signal</keyword>
<dbReference type="EMBL" id="SRLO01016663">
    <property type="protein sequence ID" value="TNN24019.1"/>
    <property type="molecule type" value="Genomic_DNA"/>
</dbReference>
<dbReference type="InterPro" id="IPR013602">
    <property type="entry name" value="Dynein_heavy_linker"/>
</dbReference>
<feature type="signal peptide" evidence="1">
    <location>
        <begin position="1"/>
        <end position="29"/>
    </location>
</feature>
<organism evidence="3 4">
    <name type="scientific">Liparis tanakae</name>
    <name type="common">Tanaka's snailfish</name>
    <dbReference type="NCBI Taxonomy" id="230148"/>
    <lineage>
        <taxon>Eukaryota</taxon>
        <taxon>Metazoa</taxon>
        <taxon>Chordata</taxon>
        <taxon>Craniata</taxon>
        <taxon>Vertebrata</taxon>
        <taxon>Euteleostomi</taxon>
        <taxon>Actinopterygii</taxon>
        <taxon>Neopterygii</taxon>
        <taxon>Teleostei</taxon>
        <taxon>Neoteleostei</taxon>
        <taxon>Acanthomorphata</taxon>
        <taxon>Eupercaria</taxon>
        <taxon>Perciformes</taxon>
        <taxon>Cottioidei</taxon>
        <taxon>Cottales</taxon>
        <taxon>Liparidae</taxon>
        <taxon>Liparis</taxon>
    </lineage>
</organism>
<name>A0A4Z2E5I0_9TELE</name>
<dbReference type="Proteomes" id="UP000314294">
    <property type="component" value="Unassembled WGS sequence"/>
</dbReference>
<dbReference type="AlphaFoldDB" id="A0A4Z2E5I0"/>
<accession>A0A4Z2E5I0</accession>
<dbReference type="InterPro" id="IPR026983">
    <property type="entry name" value="DHC"/>
</dbReference>
<dbReference type="GO" id="GO:0007018">
    <property type="term" value="P:microtubule-based movement"/>
    <property type="evidence" value="ECO:0007669"/>
    <property type="project" value="InterPro"/>
</dbReference>
<proteinExistence type="predicted"/>
<gene>
    <name evidence="3" type="primary">Dnah5_0</name>
    <name evidence="3" type="ORF">EYF80_065858</name>
</gene>
<protein>
    <submittedName>
        <fullName evidence="3">Dynein heavy chain 5, axonemal</fullName>
    </submittedName>
</protein>
<feature type="domain" description="Dynein heavy chain linker" evidence="2">
    <location>
        <begin position="120"/>
        <end position="280"/>
    </location>
</feature>
<dbReference type="PANTHER" id="PTHR46532">
    <property type="entry name" value="MALE FERTILITY FACTOR KL5"/>
    <property type="match status" value="1"/>
</dbReference>
<evidence type="ECO:0000313" key="3">
    <source>
        <dbReference type="EMBL" id="TNN24019.1"/>
    </source>
</evidence>
<dbReference type="GO" id="GO:0051959">
    <property type="term" value="F:dynein light intermediate chain binding"/>
    <property type="evidence" value="ECO:0007669"/>
    <property type="project" value="InterPro"/>
</dbReference>
<dbReference type="GO" id="GO:0045505">
    <property type="term" value="F:dynein intermediate chain binding"/>
    <property type="evidence" value="ECO:0007669"/>
    <property type="project" value="InterPro"/>
</dbReference>
<dbReference type="PANTHER" id="PTHR46532:SF13">
    <property type="entry name" value="CYTOPLASMIC DYNEIN 1 HEAVY CHAIN 1"/>
    <property type="match status" value="1"/>
</dbReference>
<dbReference type="Pfam" id="PF08393">
    <property type="entry name" value="DHC_N2"/>
    <property type="match status" value="1"/>
</dbReference>
<dbReference type="GO" id="GO:0005858">
    <property type="term" value="C:axonemal dynein complex"/>
    <property type="evidence" value="ECO:0007669"/>
    <property type="project" value="TreeGrafter"/>
</dbReference>
<comment type="caution">
    <text evidence="3">The sequence shown here is derived from an EMBL/GenBank/DDBJ whole genome shotgun (WGS) entry which is preliminary data.</text>
</comment>
<feature type="chain" id="PRO_5021234469" evidence="1">
    <location>
        <begin position="30"/>
        <end position="296"/>
    </location>
</feature>
<evidence type="ECO:0000256" key="1">
    <source>
        <dbReference type="SAM" id="SignalP"/>
    </source>
</evidence>
<sequence>MMMMVMMMMMMMMMMVMVMMMMMMVVREAELGLEAAIGPVEESFSLLNKHQLLFGGGAAERVDGLTYAWTGLRALGVAPAEASERLQSFQAEFDQLWRKYTTCSGGEQLFGLAVHEYPELQRIRRELSLMEKLYALYNAVIERVSGYDDVLWADLDLERINGELQDFQSRSRSARRPPAPTGAPRWTPVVHRRLLSFRIRKLPKALKEWQAFRDLKKTIDDFTETCPLLGLMADKVMLPRHWSRLSQLTAHRFPVEEEGFSLRSVLEAPLLRHKEDIEVLASFPLSIYRDTYDIYI</sequence>